<dbReference type="Proteomes" id="UP001196413">
    <property type="component" value="Unassembled WGS sequence"/>
</dbReference>
<proteinExistence type="predicted"/>
<dbReference type="EMBL" id="JAHQIW010005840">
    <property type="protein sequence ID" value="KAJ1367300.1"/>
    <property type="molecule type" value="Genomic_DNA"/>
</dbReference>
<keyword evidence="2" id="KW-1185">Reference proteome</keyword>
<comment type="caution">
    <text evidence="1">The sequence shown here is derived from an EMBL/GenBank/DDBJ whole genome shotgun (WGS) entry which is preliminary data.</text>
</comment>
<evidence type="ECO:0000313" key="2">
    <source>
        <dbReference type="Proteomes" id="UP001196413"/>
    </source>
</evidence>
<evidence type="ECO:0000313" key="1">
    <source>
        <dbReference type="EMBL" id="KAJ1367300.1"/>
    </source>
</evidence>
<organism evidence="1 2">
    <name type="scientific">Parelaphostrongylus tenuis</name>
    <name type="common">Meningeal worm</name>
    <dbReference type="NCBI Taxonomy" id="148309"/>
    <lineage>
        <taxon>Eukaryota</taxon>
        <taxon>Metazoa</taxon>
        <taxon>Ecdysozoa</taxon>
        <taxon>Nematoda</taxon>
        <taxon>Chromadorea</taxon>
        <taxon>Rhabditida</taxon>
        <taxon>Rhabditina</taxon>
        <taxon>Rhabditomorpha</taxon>
        <taxon>Strongyloidea</taxon>
        <taxon>Metastrongylidae</taxon>
        <taxon>Parelaphostrongylus</taxon>
    </lineage>
</organism>
<sequence>MLRLRIASNPHVTSLDTIVARQTPLFSNRAPVELVASRGDEIHSYTWRLRNPPTSSCDCGFVKPSSAALFSYCPCPPEVFRQIALVRDPRLTGDRPRLNLCRDHGLIELRRSCSFWSSSPPMIAPTPI</sequence>
<accession>A0AAD5R0D1</accession>
<dbReference type="AlphaFoldDB" id="A0AAD5R0D1"/>
<reference evidence="1" key="1">
    <citation type="submission" date="2021-06" db="EMBL/GenBank/DDBJ databases">
        <title>Parelaphostrongylus tenuis whole genome reference sequence.</title>
        <authorList>
            <person name="Garwood T.J."/>
            <person name="Larsen P.A."/>
            <person name="Fountain-Jones N.M."/>
            <person name="Garbe J.R."/>
            <person name="Macchietto M.G."/>
            <person name="Kania S.A."/>
            <person name="Gerhold R.W."/>
            <person name="Richards J.E."/>
            <person name="Wolf T.M."/>
        </authorList>
    </citation>
    <scope>NUCLEOTIDE SEQUENCE</scope>
    <source>
        <strain evidence="1">MNPRO001-30</strain>
        <tissue evidence="1">Meninges</tissue>
    </source>
</reference>
<name>A0AAD5R0D1_PARTN</name>
<gene>
    <name evidence="1" type="ORF">KIN20_028187</name>
</gene>
<protein>
    <submittedName>
        <fullName evidence="1">Uncharacterized protein</fullName>
    </submittedName>
</protein>